<accession>A0A4R0R1G4</accession>
<feature type="region of interest" description="Disordered" evidence="4">
    <location>
        <begin position="430"/>
        <end position="459"/>
    </location>
</feature>
<gene>
    <name evidence="6" type="ORF">EIP91_009608</name>
</gene>
<organism evidence="6 7">
    <name type="scientific">Steccherinum ochraceum</name>
    <dbReference type="NCBI Taxonomy" id="92696"/>
    <lineage>
        <taxon>Eukaryota</taxon>
        <taxon>Fungi</taxon>
        <taxon>Dikarya</taxon>
        <taxon>Basidiomycota</taxon>
        <taxon>Agaricomycotina</taxon>
        <taxon>Agaricomycetes</taxon>
        <taxon>Polyporales</taxon>
        <taxon>Steccherinaceae</taxon>
        <taxon>Steccherinum</taxon>
    </lineage>
</organism>
<dbReference type="InterPro" id="IPR013083">
    <property type="entry name" value="Znf_RING/FYVE/PHD"/>
</dbReference>
<dbReference type="GO" id="GO:0006367">
    <property type="term" value="P:transcription initiation at RNA polymerase II promoter"/>
    <property type="evidence" value="ECO:0007669"/>
    <property type="project" value="InterPro"/>
</dbReference>
<dbReference type="InterPro" id="IPR039997">
    <property type="entry name" value="TFE"/>
</dbReference>
<dbReference type="Proteomes" id="UP000292702">
    <property type="component" value="Unassembled WGS sequence"/>
</dbReference>
<dbReference type="AlphaFoldDB" id="A0A4R0R1G4"/>
<dbReference type="Pfam" id="PF02002">
    <property type="entry name" value="TFIIE_alpha"/>
    <property type="match status" value="1"/>
</dbReference>
<feature type="region of interest" description="Disordered" evidence="4">
    <location>
        <begin position="392"/>
        <end position="415"/>
    </location>
</feature>
<protein>
    <recommendedName>
        <fullName evidence="5">HTH TFE/IIEalpha-type domain-containing protein</fullName>
    </recommendedName>
</protein>
<comment type="similarity">
    <text evidence="1">Belongs to the TFIIE alpha subunit family.</text>
</comment>
<dbReference type="InterPro" id="IPR017919">
    <property type="entry name" value="TFIIE/TFIIEa_HTH"/>
</dbReference>
<dbReference type="OrthoDB" id="361102at2759"/>
<dbReference type="GO" id="GO:0005673">
    <property type="term" value="C:transcription factor TFIIE complex"/>
    <property type="evidence" value="ECO:0007669"/>
    <property type="project" value="TreeGrafter"/>
</dbReference>
<keyword evidence="7" id="KW-1185">Reference proteome</keyword>
<proteinExistence type="inferred from homology"/>
<evidence type="ECO:0000259" key="5">
    <source>
        <dbReference type="PROSITE" id="PS51344"/>
    </source>
</evidence>
<name>A0A4R0R1G4_9APHY</name>
<evidence type="ECO:0000256" key="1">
    <source>
        <dbReference type="ARBA" id="ARBA00008947"/>
    </source>
</evidence>
<keyword evidence="3" id="KW-0804">Transcription</keyword>
<dbReference type="STRING" id="92696.A0A4R0R1G4"/>
<feature type="compositionally biased region" description="Basic and acidic residues" evidence="4">
    <location>
        <begin position="45"/>
        <end position="55"/>
    </location>
</feature>
<feature type="region of interest" description="Disordered" evidence="4">
    <location>
        <begin position="23"/>
        <end position="59"/>
    </location>
</feature>
<evidence type="ECO:0000256" key="3">
    <source>
        <dbReference type="ARBA" id="ARBA00023163"/>
    </source>
</evidence>
<reference evidence="6 7" key="1">
    <citation type="submission" date="2018-11" db="EMBL/GenBank/DDBJ databases">
        <title>Genome assembly of Steccherinum ochraceum LE-BIN_3174, the white-rot fungus of the Steccherinaceae family (The Residual Polyporoid clade, Polyporales, Basidiomycota).</title>
        <authorList>
            <person name="Fedorova T.V."/>
            <person name="Glazunova O.A."/>
            <person name="Landesman E.O."/>
            <person name="Moiseenko K.V."/>
            <person name="Psurtseva N.V."/>
            <person name="Savinova O.S."/>
            <person name="Shakhova N.V."/>
            <person name="Tyazhelova T.V."/>
            <person name="Vasina D.V."/>
        </authorList>
    </citation>
    <scope>NUCLEOTIDE SEQUENCE [LARGE SCALE GENOMIC DNA]</scope>
    <source>
        <strain evidence="6 7">LE-BIN_3174</strain>
    </source>
</reference>
<keyword evidence="2" id="KW-0805">Transcription regulation</keyword>
<evidence type="ECO:0000313" key="6">
    <source>
        <dbReference type="EMBL" id="TCD60740.1"/>
    </source>
</evidence>
<evidence type="ECO:0000256" key="4">
    <source>
        <dbReference type="SAM" id="MobiDB-lite"/>
    </source>
</evidence>
<comment type="caution">
    <text evidence="6">The sequence shown here is derived from an EMBL/GenBank/DDBJ whole genome shotgun (WGS) entry which is preliminary data.</text>
</comment>
<dbReference type="SMART" id="SM00531">
    <property type="entry name" value="TFIIE"/>
    <property type="match status" value="1"/>
</dbReference>
<dbReference type="PANTHER" id="PTHR13097:SF7">
    <property type="entry name" value="GENERAL TRANSCRIPTION FACTOR IIE SUBUNIT 1"/>
    <property type="match status" value="1"/>
</dbReference>
<feature type="domain" description="HTH TFE/IIEalpha-type" evidence="5">
    <location>
        <begin position="63"/>
        <end position="133"/>
    </location>
</feature>
<dbReference type="Gene3D" id="3.30.40.10">
    <property type="entry name" value="Zinc/RING finger domain, C3HC4 (zinc finger)"/>
    <property type="match status" value="1"/>
</dbReference>
<dbReference type="EMBL" id="RWJN01000551">
    <property type="protein sequence ID" value="TCD60740.1"/>
    <property type="molecule type" value="Genomic_DNA"/>
</dbReference>
<dbReference type="InterPro" id="IPR024550">
    <property type="entry name" value="TFIIEa/SarR/Rpc3_HTH_dom"/>
</dbReference>
<dbReference type="InterPro" id="IPR002853">
    <property type="entry name" value="TFIIE_asu"/>
</dbReference>
<evidence type="ECO:0000313" key="7">
    <source>
        <dbReference type="Proteomes" id="UP000292702"/>
    </source>
</evidence>
<sequence length="523" mass="57842">MLSVNSSSGHFYDIFPLIPNHHQDSSHSPHLLSDSQESGASFGRRGLDGNAEQRRSRCPPFADQLVRHPVLKDDDLAGRLGLQLKELNKVMAVLENDRLVRIHRQNELKEGAQRSVGRQYYYIDYQHFCNVVKWRVAEMHRRIDNTLRNQLENKGYICPQCGKAFSTLEVDKVFDPMAGTFNCDVCRAELIENENAESVRGSQDRMQRFNRQIHFVREGLKKTEDMVLPAFDVGLWIKTNIIDVERAKAAAQSGGLKIAGEGSGAKQEDSIGIVLSVDKDEATQRMERDREAAAKRQQNILPAWHLKSTISGDLTALGIRENAIRAQEVANGEMVAVDKLPNTSSNDAILRGLTNGQALNGEGLNGDAKPDITQVDEVDYFDQYYASLAASAAPSAQDTPGLPDLGSEFGDEEDVKPSVEYLDSLNDYRKRSRSTEDVGEGSGMSKIPRTANGTPEVNGSSAVLTADVEMAITDITVEDPAVMNDPMVNVNGTAVPLSQITEEHQELMTPEEYTAYYEILSAQ</sequence>
<evidence type="ECO:0000256" key="2">
    <source>
        <dbReference type="ARBA" id="ARBA00023015"/>
    </source>
</evidence>
<dbReference type="SUPFAM" id="SSF57783">
    <property type="entry name" value="Zinc beta-ribbon"/>
    <property type="match status" value="1"/>
</dbReference>
<dbReference type="PROSITE" id="PS51344">
    <property type="entry name" value="HTH_TFE_IIE"/>
    <property type="match status" value="1"/>
</dbReference>
<dbReference type="PANTHER" id="PTHR13097">
    <property type="entry name" value="TRANSCRIPTION INITIATION FACTOR IIE, ALPHA SUBUNIT"/>
    <property type="match status" value="1"/>
</dbReference>